<keyword evidence="6 7" id="KW-0472">Membrane</keyword>
<organism evidence="9 10">
    <name type="scientific">Bifidobacterium subtile</name>
    <dbReference type="NCBI Taxonomy" id="77635"/>
    <lineage>
        <taxon>Bacteria</taxon>
        <taxon>Bacillati</taxon>
        <taxon>Actinomycetota</taxon>
        <taxon>Actinomycetes</taxon>
        <taxon>Bifidobacteriales</taxon>
        <taxon>Bifidobacteriaceae</taxon>
        <taxon>Bifidobacterium</taxon>
    </lineage>
</organism>
<feature type="transmembrane region" description="Helical" evidence="7">
    <location>
        <begin position="75"/>
        <end position="93"/>
    </location>
</feature>
<feature type="domain" description="MgtC/SapB/SrpB/YhiD N-terminal" evidence="8">
    <location>
        <begin position="18"/>
        <end position="143"/>
    </location>
</feature>
<evidence type="ECO:0000256" key="3">
    <source>
        <dbReference type="ARBA" id="ARBA00022475"/>
    </source>
</evidence>
<feature type="transmembrane region" description="Helical" evidence="7">
    <location>
        <begin position="100"/>
        <end position="118"/>
    </location>
</feature>
<evidence type="ECO:0000313" key="10">
    <source>
        <dbReference type="Proteomes" id="UP000029055"/>
    </source>
</evidence>
<evidence type="ECO:0000256" key="5">
    <source>
        <dbReference type="ARBA" id="ARBA00022989"/>
    </source>
</evidence>
<dbReference type="PANTHER" id="PTHR33778">
    <property type="entry name" value="PROTEIN MGTC"/>
    <property type="match status" value="1"/>
</dbReference>
<feature type="transmembrane region" description="Helical" evidence="7">
    <location>
        <begin position="12"/>
        <end position="29"/>
    </location>
</feature>
<dbReference type="AlphaFoldDB" id="A0A087E3V3"/>
<comment type="subcellular location">
    <subcellularLocation>
        <location evidence="1">Cell membrane</location>
        <topology evidence="1">Multi-pass membrane protein</topology>
    </subcellularLocation>
</comment>
<evidence type="ECO:0000256" key="2">
    <source>
        <dbReference type="ARBA" id="ARBA00009298"/>
    </source>
</evidence>
<dbReference type="RefSeq" id="WP_024464253.1">
    <property type="nucleotide sequence ID" value="NZ_CP062939.1"/>
</dbReference>
<protein>
    <submittedName>
        <fullName evidence="9">MgtC/SapB transporter</fullName>
    </submittedName>
</protein>
<dbReference type="InterPro" id="IPR049177">
    <property type="entry name" value="MgtC_SapB_SrpB_YhiD_N"/>
</dbReference>
<dbReference type="Proteomes" id="UP000029055">
    <property type="component" value="Unassembled WGS sequence"/>
</dbReference>
<dbReference type="PRINTS" id="PR01837">
    <property type="entry name" value="MGTCSAPBPROT"/>
</dbReference>
<gene>
    <name evidence="9" type="ORF">BISU_1653</name>
</gene>
<comment type="similarity">
    <text evidence="2">Belongs to the MgtC/SapB family.</text>
</comment>
<sequence length="231" mass="24861">MTQLFDLPTWSQLLSAAMTVLLCGLIGFEREYHDKAAGIRTNVLVGIGSWLFTMVSFYGYKAATGLADGWDPSRIAAQVVSGIGFIGAGVIFVHRDNVRGLTTAAGIWVSAAIGMSAACELFSLSMLTALLYFLVVLGIAPLAHRLTRRQRHATIRLTYRNGKGSLRSSLLELEREGFDPQVVSSRNVEAGSGSMVAVEIRVQGNIAADMVSALARIDGVKDAELLPEDEE</sequence>
<dbReference type="eggNOG" id="COG1285">
    <property type="taxonomic scope" value="Bacteria"/>
</dbReference>
<keyword evidence="4 7" id="KW-0812">Transmembrane</keyword>
<evidence type="ECO:0000256" key="7">
    <source>
        <dbReference type="SAM" id="Phobius"/>
    </source>
</evidence>
<dbReference type="InterPro" id="IPR003416">
    <property type="entry name" value="MgtC/SapB/SrpB/YhiD_fam"/>
</dbReference>
<dbReference type="GO" id="GO:0005886">
    <property type="term" value="C:plasma membrane"/>
    <property type="evidence" value="ECO:0007669"/>
    <property type="project" value="UniProtKB-SubCell"/>
</dbReference>
<reference evidence="9 10" key="1">
    <citation type="submission" date="2014-03" db="EMBL/GenBank/DDBJ databases">
        <title>Genomics of Bifidobacteria.</title>
        <authorList>
            <person name="Ventura M."/>
            <person name="Milani C."/>
            <person name="Lugli G.A."/>
        </authorList>
    </citation>
    <scope>NUCLEOTIDE SEQUENCE [LARGE SCALE GENOMIC DNA]</scope>
    <source>
        <strain evidence="9 10">LMG 11597</strain>
    </source>
</reference>
<dbReference type="PANTHER" id="PTHR33778:SF1">
    <property type="entry name" value="MAGNESIUM TRANSPORTER YHID-RELATED"/>
    <property type="match status" value="1"/>
</dbReference>
<evidence type="ECO:0000313" key="9">
    <source>
        <dbReference type="EMBL" id="KFJ02454.1"/>
    </source>
</evidence>
<accession>A0A087E3V3</accession>
<keyword evidence="10" id="KW-1185">Reference proteome</keyword>
<evidence type="ECO:0000256" key="1">
    <source>
        <dbReference type="ARBA" id="ARBA00004651"/>
    </source>
</evidence>
<keyword evidence="5 7" id="KW-1133">Transmembrane helix</keyword>
<dbReference type="OrthoDB" id="9811198at2"/>
<keyword evidence="3" id="KW-1003">Cell membrane</keyword>
<name>A0A087E3V3_9BIFI</name>
<comment type="caution">
    <text evidence="9">The sequence shown here is derived from an EMBL/GenBank/DDBJ whole genome shotgun (WGS) entry which is preliminary data.</text>
</comment>
<evidence type="ECO:0000259" key="8">
    <source>
        <dbReference type="Pfam" id="PF02308"/>
    </source>
</evidence>
<evidence type="ECO:0000256" key="4">
    <source>
        <dbReference type="ARBA" id="ARBA00022692"/>
    </source>
</evidence>
<dbReference type="STRING" id="77635.BISU_1653"/>
<feature type="transmembrane region" description="Helical" evidence="7">
    <location>
        <begin position="124"/>
        <end position="143"/>
    </location>
</feature>
<feature type="transmembrane region" description="Helical" evidence="7">
    <location>
        <begin position="41"/>
        <end position="60"/>
    </location>
</feature>
<dbReference type="EMBL" id="JGZR01000008">
    <property type="protein sequence ID" value="KFJ02454.1"/>
    <property type="molecule type" value="Genomic_DNA"/>
</dbReference>
<proteinExistence type="inferred from homology"/>
<evidence type="ECO:0000256" key="6">
    <source>
        <dbReference type="ARBA" id="ARBA00023136"/>
    </source>
</evidence>
<dbReference type="Pfam" id="PF02308">
    <property type="entry name" value="MgtC"/>
    <property type="match status" value="1"/>
</dbReference>